<feature type="domain" description="Nucleotidyl transferase" evidence="11">
    <location>
        <begin position="3"/>
        <end position="210"/>
    </location>
</feature>
<comment type="pathway">
    <text evidence="2">Nucleotide-sugar biosynthesis; UDP-N-acetyl-alpha-D-glucosamine biosynthesis; UDP-N-acetyl-alpha-D-glucosamine from N-acetyl-alpha-D-glucosamine 1-phosphate: step 1/1.</text>
</comment>
<sequence length="411" mass="45590">MQAVILAAGKSSRCWPVNRKHKSQIQILGKPLIYWTIQGLARKGIKDIILIISAGSLLKEELSSLVQDLDVKLSYVIQENPLGTGDAIFRAKDLIKKPFFIFWPYKVNSGEIVEKILEKTQEENLSAVLIGIKTTTPWDYGILKFKKEKVIGIVEKPKPGEEDSDIKTVGTYFLKPDFFDYYQKLKKRHPGDFIDALNLYIKDKEAKVILWEKEIPSLKYSWELLGILKIMFNSESFKSYLSPGASIGENVVIRGRVFIEDNVAIGDNAVICGPVFIGKNSKIGANNVLRGPVDLEENVITGAFTEIKNCVVQKGTHFHSGYFGDSVIGEDCRFGAGFITANRRLDRANIKVKIKGKKIDTKLSWLGTIVGNNVSFGIHCGTMPGVLIGSGCAIGPGALVFKNLEDNSDLF</sequence>
<dbReference type="SUPFAM" id="SSF53448">
    <property type="entry name" value="Nucleotide-diphospho-sugar transferases"/>
    <property type="match status" value="1"/>
</dbReference>
<dbReference type="InterPro" id="IPR005835">
    <property type="entry name" value="NTP_transferase_dom"/>
</dbReference>
<evidence type="ECO:0000256" key="10">
    <source>
        <dbReference type="ARBA" id="ARBA00048493"/>
    </source>
</evidence>
<dbReference type="Pfam" id="PF00483">
    <property type="entry name" value="NTP_transferase"/>
    <property type="match status" value="1"/>
</dbReference>
<evidence type="ECO:0000259" key="11">
    <source>
        <dbReference type="Pfam" id="PF00483"/>
    </source>
</evidence>
<dbReference type="EMBL" id="PETY01000005">
    <property type="protein sequence ID" value="PIV45817.1"/>
    <property type="molecule type" value="Genomic_DNA"/>
</dbReference>
<evidence type="ECO:0000256" key="6">
    <source>
        <dbReference type="ARBA" id="ARBA00022695"/>
    </source>
</evidence>
<evidence type="ECO:0000256" key="5">
    <source>
        <dbReference type="ARBA" id="ARBA00022679"/>
    </source>
</evidence>
<dbReference type="PANTHER" id="PTHR43584:SF8">
    <property type="entry name" value="N-ACETYLMURAMATE ALPHA-1-PHOSPHATE URIDYLYLTRANSFERASE"/>
    <property type="match status" value="1"/>
</dbReference>
<dbReference type="SUPFAM" id="SSF51161">
    <property type="entry name" value="Trimeric LpxA-like enzymes"/>
    <property type="match status" value="1"/>
</dbReference>
<comment type="catalytic activity">
    <reaction evidence="9">
        <text>alpha-D-glucosamine 1-phosphate + acetyl-CoA = N-acetyl-alpha-D-glucosamine 1-phosphate + CoA + H(+)</text>
        <dbReference type="Rhea" id="RHEA:13725"/>
        <dbReference type="ChEBI" id="CHEBI:15378"/>
        <dbReference type="ChEBI" id="CHEBI:57287"/>
        <dbReference type="ChEBI" id="CHEBI:57288"/>
        <dbReference type="ChEBI" id="CHEBI:57776"/>
        <dbReference type="ChEBI" id="CHEBI:58516"/>
        <dbReference type="EC" id="2.3.1.157"/>
    </reaction>
</comment>
<comment type="similarity">
    <text evidence="4">In the N-terminal section; belongs to the N-acetylglucosamine-1-phosphate uridyltransferase family.</text>
</comment>
<evidence type="ECO:0000256" key="2">
    <source>
        <dbReference type="ARBA" id="ARBA00005208"/>
    </source>
</evidence>
<dbReference type="GO" id="GO:0003977">
    <property type="term" value="F:UDP-N-acetylglucosamine diphosphorylase activity"/>
    <property type="evidence" value="ECO:0007669"/>
    <property type="project" value="UniProtKB-EC"/>
</dbReference>
<dbReference type="InterPro" id="IPR011004">
    <property type="entry name" value="Trimer_LpxA-like_sf"/>
</dbReference>
<dbReference type="Gene3D" id="2.160.10.10">
    <property type="entry name" value="Hexapeptide repeat proteins"/>
    <property type="match status" value="1"/>
</dbReference>
<keyword evidence="7" id="KW-0511">Multifunctional enzyme</keyword>
<reference evidence="13" key="1">
    <citation type="submission" date="2017-09" db="EMBL/GenBank/DDBJ databases">
        <title>Depth-based differentiation of microbial function through sediment-hosted aquifers and enrichment of novel symbionts in the deep terrestrial subsurface.</title>
        <authorList>
            <person name="Probst A.J."/>
            <person name="Ladd B."/>
            <person name="Jarett J.K."/>
            <person name="Geller-Mcgrath D.E."/>
            <person name="Sieber C.M.K."/>
            <person name="Emerson J.B."/>
            <person name="Anantharaman K."/>
            <person name="Thomas B.C."/>
            <person name="Malmstrom R."/>
            <person name="Stieglmeier M."/>
            <person name="Klingl A."/>
            <person name="Woyke T."/>
            <person name="Ryan C.M."/>
            <person name="Banfield J.F."/>
        </authorList>
    </citation>
    <scope>NUCLEOTIDE SEQUENCE [LARGE SCALE GENOMIC DNA]</scope>
</reference>
<dbReference type="Gene3D" id="3.90.550.10">
    <property type="entry name" value="Spore Coat Polysaccharide Biosynthesis Protein SpsA, Chain A"/>
    <property type="match status" value="1"/>
</dbReference>
<keyword evidence="5" id="KW-0808">Transferase</keyword>
<evidence type="ECO:0000256" key="8">
    <source>
        <dbReference type="ARBA" id="ARBA00023315"/>
    </source>
</evidence>
<dbReference type="InterPro" id="IPR050065">
    <property type="entry name" value="GlmU-like"/>
</dbReference>
<dbReference type="GO" id="GO:0019134">
    <property type="term" value="F:glucosamine-1-phosphate N-acetyltransferase activity"/>
    <property type="evidence" value="ECO:0007669"/>
    <property type="project" value="UniProtKB-EC"/>
</dbReference>
<organism evidence="12 13">
    <name type="scientific">Candidatus Nealsonbacteria bacterium CG02_land_8_20_14_3_00_34_20</name>
    <dbReference type="NCBI Taxonomy" id="1974698"/>
    <lineage>
        <taxon>Bacteria</taxon>
        <taxon>Candidatus Nealsoniibacteriota</taxon>
    </lineage>
</organism>
<evidence type="ECO:0000313" key="12">
    <source>
        <dbReference type="EMBL" id="PIV45817.1"/>
    </source>
</evidence>
<keyword evidence="6" id="KW-0548">Nucleotidyltransferase</keyword>
<proteinExistence type="inferred from homology"/>
<evidence type="ECO:0000256" key="3">
    <source>
        <dbReference type="ARBA" id="ARBA00007707"/>
    </source>
</evidence>
<comment type="pathway">
    <text evidence="1">Nucleotide-sugar biosynthesis; UDP-N-acetyl-alpha-D-glucosamine biosynthesis; N-acetyl-alpha-D-glucosamine 1-phosphate from alpha-D-glucosamine 6-phosphate (route II): step 2/2.</text>
</comment>
<protein>
    <recommendedName>
        <fullName evidence="11">Nucleotidyl transferase domain-containing protein</fullName>
    </recommendedName>
</protein>
<evidence type="ECO:0000256" key="9">
    <source>
        <dbReference type="ARBA" id="ARBA00048247"/>
    </source>
</evidence>
<dbReference type="PANTHER" id="PTHR43584">
    <property type="entry name" value="NUCLEOTIDYL TRANSFERASE"/>
    <property type="match status" value="1"/>
</dbReference>
<evidence type="ECO:0000256" key="7">
    <source>
        <dbReference type="ARBA" id="ARBA00023268"/>
    </source>
</evidence>
<comment type="caution">
    <text evidence="12">The sequence shown here is derived from an EMBL/GenBank/DDBJ whole genome shotgun (WGS) entry which is preliminary data.</text>
</comment>
<evidence type="ECO:0000256" key="4">
    <source>
        <dbReference type="ARBA" id="ARBA00007947"/>
    </source>
</evidence>
<evidence type="ECO:0000313" key="13">
    <source>
        <dbReference type="Proteomes" id="UP000229625"/>
    </source>
</evidence>
<dbReference type="InterPro" id="IPR029044">
    <property type="entry name" value="Nucleotide-diphossugar_trans"/>
</dbReference>
<dbReference type="InterPro" id="IPR001451">
    <property type="entry name" value="Hexapep"/>
</dbReference>
<dbReference type="Proteomes" id="UP000229625">
    <property type="component" value="Unassembled WGS sequence"/>
</dbReference>
<keyword evidence="8" id="KW-0012">Acyltransferase</keyword>
<dbReference type="AlphaFoldDB" id="A0A2M7DBM7"/>
<comment type="catalytic activity">
    <reaction evidence="10">
        <text>N-acetyl-alpha-D-glucosamine 1-phosphate + UTP + H(+) = UDP-N-acetyl-alpha-D-glucosamine + diphosphate</text>
        <dbReference type="Rhea" id="RHEA:13509"/>
        <dbReference type="ChEBI" id="CHEBI:15378"/>
        <dbReference type="ChEBI" id="CHEBI:33019"/>
        <dbReference type="ChEBI" id="CHEBI:46398"/>
        <dbReference type="ChEBI" id="CHEBI:57705"/>
        <dbReference type="ChEBI" id="CHEBI:57776"/>
        <dbReference type="EC" id="2.7.7.23"/>
    </reaction>
</comment>
<accession>A0A2M7DBM7</accession>
<evidence type="ECO:0000256" key="1">
    <source>
        <dbReference type="ARBA" id="ARBA00005166"/>
    </source>
</evidence>
<gene>
    <name evidence="12" type="ORF">COS24_00235</name>
</gene>
<comment type="similarity">
    <text evidence="3">In the C-terminal section; belongs to the transferase hexapeptide repeat family.</text>
</comment>
<name>A0A2M7DBM7_9BACT</name>
<dbReference type="Pfam" id="PF14602">
    <property type="entry name" value="Hexapep_2"/>
    <property type="match status" value="2"/>
</dbReference>